<dbReference type="AlphaFoldDB" id="A0A9X0DEQ8"/>
<gene>
    <name evidence="2" type="ORF">OCU04_009910</name>
</gene>
<sequence length="407" mass="46358">MTINQQQGDNTIPTSRPLIGVRNLPLAQVSVARRHKLVIKVVPATAEEEESGGESEYFSAPSSPLVDRREMKRGRGDAESSQSSPAPDEGEPKCLETNRRLRNEQDEDEDENEDVQEITQQDWLKSVIETRPARSFNNLPDSIILQIVDTLHEQDDGKLVSSICFGLTCRRCWSVFKVRWCCPGWNMIYNGYLPKEDQALLAPLLQNWVPEKYRIMSGIGGKGGPSFVPMFLSKRQYGEGYTREEERLEKRYDACISILDAANQEGLQLKPSRGLHAMIDNTVDLPSPQGMGHSWYDASASEYLFLVEKWEYTTISGNGPGFKAICESWHTFKKTSLWDWVNNAKNFNHSREDWMDDENMEGRREIKTDLLNFDKKVTRYERGNGGLLDENIAGFAADMSSEDIVWE</sequence>
<feature type="compositionally biased region" description="Basic and acidic residues" evidence="1">
    <location>
        <begin position="66"/>
        <end position="78"/>
    </location>
</feature>
<proteinExistence type="predicted"/>
<dbReference type="Proteomes" id="UP001152300">
    <property type="component" value="Unassembled WGS sequence"/>
</dbReference>
<protein>
    <submittedName>
        <fullName evidence="2">Uncharacterized protein</fullName>
    </submittedName>
</protein>
<reference evidence="2" key="1">
    <citation type="submission" date="2022-11" db="EMBL/GenBank/DDBJ databases">
        <title>Genome Resource of Sclerotinia nivalis Strain SnTB1, a Plant Pathogen Isolated from American Ginseng.</title>
        <authorList>
            <person name="Fan S."/>
        </authorList>
    </citation>
    <scope>NUCLEOTIDE SEQUENCE</scope>
    <source>
        <strain evidence="2">SnTB1</strain>
    </source>
</reference>
<dbReference type="OrthoDB" id="3541182at2759"/>
<evidence type="ECO:0000313" key="2">
    <source>
        <dbReference type="EMBL" id="KAJ8060826.1"/>
    </source>
</evidence>
<evidence type="ECO:0000256" key="1">
    <source>
        <dbReference type="SAM" id="MobiDB-lite"/>
    </source>
</evidence>
<keyword evidence="3" id="KW-1185">Reference proteome</keyword>
<name>A0A9X0DEQ8_9HELO</name>
<organism evidence="2 3">
    <name type="scientific">Sclerotinia nivalis</name>
    <dbReference type="NCBI Taxonomy" id="352851"/>
    <lineage>
        <taxon>Eukaryota</taxon>
        <taxon>Fungi</taxon>
        <taxon>Dikarya</taxon>
        <taxon>Ascomycota</taxon>
        <taxon>Pezizomycotina</taxon>
        <taxon>Leotiomycetes</taxon>
        <taxon>Helotiales</taxon>
        <taxon>Sclerotiniaceae</taxon>
        <taxon>Sclerotinia</taxon>
    </lineage>
</organism>
<accession>A0A9X0DEQ8</accession>
<evidence type="ECO:0000313" key="3">
    <source>
        <dbReference type="Proteomes" id="UP001152300"/>
    </source>
</evidence>
<comment type="caution">
    <text evidence="2">The sequence shown here is derived from an EMBL/GenBank/DDBJ whole genome shotgun (WGS) entry which is preliminary data.</text>
</comment>
<dbReference type="EMBL" id="JAPEIS010000012">
    <property type="protein sequence ID" value="KAJ8060826.1"/>
    <property type="molecule type" value="Genomic_DNA"/>
</dbReference>
<feature type="region of interest" description="Disordered" evidence="1">
    <location>
        <begin position="45"/>
        <end position="94"/>
    </location>
</feature>